<reference evidence="2" key="1">
    <citation type="submission" date="2020-02" db="EMBL/GenBank/DDBJ databases">
        <authorList>
            <person name="Meier V. D."/>
        </authorList>
    </citation>
    <scope>NUCLEOTIDE SEQUENCE</scope>
    <source>
        <strain evidence="2">AVDCRST_MAG96</strain>
    </source>
</reference>
<keyword evidence="1" id="KW-1133">Transmembrane helix</keyword>
<dbReference type="EMBL" id="CADCVN010000445">
    <property type="protein sequence ID" value="CAA9484457.1"/>
    <property type="molecule type" value="Genomic_DNA"/>
</dbReference>
<sequence length="194" mass="22162">MTDPTNKSEDMLKKLSRRNWLRNAAIAATSAVALPSLLTGCTKEQWNHLKNTPYPGGGVGGAQDYGVMKCTNIVTNEFRGYLGTYGFEYADIVSDISAAEKFRWYIYESDLYLERYTYPNNRYLGLYRSEGVDYADYGLWTITGWVNAVLYNSDKSISLKADPRRKLYKYDDNYLAWTTGESNQNILALELDRS</sequence>
<keyword evidence="1" id="KW-0472">Membrane</keyword>
<keyword evidence="1" id="KW-0812">Transmembrane</keyword>
<dbReference type="PROSITE" id="PS51318">
    <property type="entry name" value="TAT"/>
    <property type="match status" value="1"/>
</dbReference>
<evidence type="ECO:0000256" key="1">
    <source>
        <dbReference type="SAM" id="Phobius"/>
    </source>
</evidence>
<dbReference type="InterPro" id="IPR006311">
    <property type="entry name" value="TAT_signal"/>
</dbReference>
<name>A0A6J4S771_9BACT</name>
<evidence type="ECO:0000313" key="2">
    <source>
        <dbReference type="EMBL" id="CAA9484457.1"/>
    </source>
</evidence>
<feature type="transmembrane region" description="Helical" evidence="1">
    <location>
        <begin position="20"/>
        <end position="38"/>
    </location>
</feature>
<protein>
    <submittedName>
        <fullName evidence="2">Uncharacterized protein</fullName>
    </submittedName>
</protein>
<organism evidence="2">
    <name type="scientific">uncultured Segetibacter sp</name>
    <dbReference type="NCBI Taxonomy" id="481133"/>
    <lineage>
        <taxon>Bacteria</taxon>
        <taxon>Pseudomonadati</taxon>
        <taxon>Bacteroidota</taxon>
        <taxon>Chitinophagia</taxon>
        <taxon>Chitinophagales</taxon>
        <taxon>Chitinophagaceae</taxon>
        <taxon>Segetibacter</taxon>
        <taxon>environmental samples</taxon>
    </lineage>
</organism>
<proteinExistence type="predicted"/>
<gene>
    <name evidence="2" type="ORF">AVDCRST_MAG96-1183</name>
</gene>
<accession>A0A6J4S771</accession>
<dbReference type="AlphaFoldDB" id="A0A6J4S771"/>